<evidence type="ECO:0000313" key="4">
    <source>
        <dbReference type="Proteomes" id="UP001596456"/>
    </source>
</evidence>
<keyword evidence="4" id="KW-1185">Reference proteome</keyword>
<accession>A0ABW2KU64</accession>
<evidence type="ECO:0000313" key="3">
    <source>
        <dbReference type="EMBL" id="MFC7332758.1"/>
    </source>
</evidence>
<dbReference type="Proteomes" id="UP001596456">
    <property type="component" value="Unassembled WGS sequence"/>
</dbReference>
<evidence type="ECO:0000256" key="2">
    <source>
        <dbReference type="SAM" id="SignalP"/>
    </source>
</evidence>
<proteinExistence type="predicted"/>
<reference evidence="4" key="1">
    <citation type="journal article" date="2019" name="Int. J. Syst. Evol. Microbiol.">
        <title>The Global Catalogue of Microorganisms (GCM) 10K type strain sequencing project: providing services to taxonomists for standard genome sequencing and annotation.</title>
        <authorList>
            <consortium name="The Broad Institute Genomics Platform"/>
            <consortium name="The Broad Institute Genome Sequencing Center for Infectious Disease"/>
            <person name="Wu L."/>
            <person name="Ma J."/>
        </authorList>
    </citation>
    <scope>NUCLEOTIDE SEQUENCE [LARGE SCALE GENOMIC DNA]</scope>
    <source>
        <strain evidence="4">CGMCC 1.16275</strain>
    </source>
</reference>
<sequence>MVRAAAPALALALLLAGPAVAGAPDAPAAAVLACTGVTDAAERLACYDRTVPALRDAGRGEGASSADDLGAERLARPDADGQDAAPRTLTARVAALRSTPTGRLRIDLDNGHVWVQTETVRLPLKEGDTVTIEPGVLGSYNLRTPRTPRLFKVERVG</sequence>
<keyword evidence="2" id="KW-0732">Signal</keyword>
<dbReference type="EMBL" id="JBHTCM010000007">
    <property type="protein sequence ID" value="MFC7332758.1"/>
    <property type="molecule type" value="Genomic_DNA"/>
</dbReference>
<evidence type="ECO:0000256" key="1">
    <source>
        <dbReference type="SAM" id="MobiDB-lite"/>
    </source>
</evidence>
<feature type="signal peptide" evidence="2">
    <location>
        <begin position="1"/>
        <end position="21"/>
    </location>
</feature>
<feature type="chain" id="PRO_5046086313" evidence="2">
    <location>
        <begin position="22"/>
        <end position="157"/>
    </location>
</feature>
<protein>
    <submittedName>
        <fullName evidence="3">Uncharacterized protein</fullName>
    </submittedName>
</protein>
<dbReference type="RefSeq" id="WP_377357398.1">
    <property type="nucleotide sequence ID" value="NZ_JBHTCM010000007.1"/>
</dbReference>
<comment type="caution">
    <text evidence="3">The sequence shown here is derived from an EMBL/GenBank/DDBJ whole genome shotgun (WGS) entry which is preliminary data.</text>
</comment>
<gene>
    <name evidence="3" type="ORF">ACFQPS_06255</name>
</gene>
<organism evidence="3 4">
    <name type="scientific">Rhodocista pekingensis</name>
    <dbReference type="NCBI Taxonomy" id="201185"/>
    <lineage>
        <taxon>Bacteria</taxon>
        <taxon>Pseudomonadati</taxon>
        <taxon>Pseudomonadota</taxon>
        <taxon>Alphaproteobacteria</taxon>
        <taxon>Rhodospirillales</taxon>
        <taxon>Azospirillaceae</taxon>
        <taxon>Rhodocista</taxon>
    </lineage>
</organism>
<feature type="region of interest" description="Disordered" evidence="1">
    <location>
        <begin position="56"/>
        <end position="85"/>
    </location>
</feature>
<feature type="compositionally biased region" description="Basic and acidic residues" evidence="1">
    <location>
        <begin position="70"/>
        <end position="79"/>
    </location>
</feature>
<name>A0ABW2KU64_9PROT</name>